<gene>
    <name evidence="10" type="primary">LOC124293465</name>
</gene>
<dbReference type="PROSITE" id="PS50070">
    <property type="entry name" value="KRINGLE_2"/>
    <property type="match status" value="4"/>
</dbReference>
<feature type="domain" description="Ig-like" evidence="8">
    <location>
        <begin position="1439"/>
        <end position="1518"/>
    </location>
</feature>
<sequence>MICSFTFTLLLLELQTCIAHSSASKSERNATRTDLSRCKLTQLGTDYMGSITTTAGGIRCQMWYSEKPLHQVHSYCTVTTFFFPERSLRLVRNYCRNPTKDPRGPWCYTMDPNLIDDECEVPLCNFGECRISGTGSEYGGTRETSSSGRKCNSWDKRLKLAINKTEKFPSNYFSDLSRNKAKNFCRNPDSSAGGPWCYVDSESYDIVEKEYCSVPFCDDKGSYCLVYTKNASTYSILTSLNSTIGNITFWVKLWNPGDEQIGQARLLLSNLQVPSSAEMIAQKWGTGVEILISNSGSGQEYPRTDEETDFEETPNILIGTKWTALWVTWGGGFISVGRSGSSKPIFLDEFKQKNTISSMYPESFFQYGIMGTGILWSMQFCEATCEVHTTFGLEFLRIWPLLQSNSSHDLQFHIRASHGAMIQLTQTPAVPFPRYLIILGQSGSTLLLYQEKETSTKTILLDIETKQILNFWAWHEFTISIFGMAIQMFWHRDYGREKVFSIRDDAIQTVRWFSIGSENTIAHWTLFCTPTEENAVEAPWFPNCISNSADSRYEGTQWMAEGEVPCVPWIFDKIPKEDRVDDHFIDGSALKALNKCRNPTNDPEGPYCYTLQDFRSSSVEKQYCSIRKCRSSECRMAGTANDYIGTMSVTRSGRTCAPWWTGYNQTNVTTEKTPSFKSLMVKALTSLKFKRENALKDNLLDTPSEPWDKIGLRYGWPKDVDFGHTSRRVARSYKQSEVDQLIRSHRHPINLDTRGTLESVGDGDWLRSNLSTRQVLARYNLVSLNRRLLQEQDTSKKANLHPIFNPYQEIEEITTELNEKDEFFNMVRETVPQEDIPSTTSESYNSISPNSPYGETSKFTSELPGSPDFLTVHSSLTTTLPTIGATSEKPEVDGFSHTTASPQPKTGSTEKPSKPHDHKKPIHPVDPLYLNDTLYPEQNVKSASNFCRNPSRNIAGAWCYTTDPEVPQDLCNVRDCEQPEECIFLVRGHGSGRRLYVLPDYRSEGLQFSLKEWEPDRPDSITFAILGEDDVKSRLILKVGAMKNEKVLLYYETEGKEMKLVKEKTLPHLLYLGKWTGFVIRMERGGIKLYYEGAPYPLFEWEDPEPAKAFLPVYYYYSSEIGNTIGVAFKCNTSIYIETTTDRFTRILPISIWETEETPSPHRLVLMVRGQGVILLPLLMLPTMPVYYALTIGEKGHWVFFMKNKLPAVHILHKQNAKGQLFNFNTWTNLTIQFYDYTIKVLRNGTEVFHYDHNLPLLFYFFSLAVDKDIDGSPVDGGWSEWGPWRCSATCNGGIGVRKRVCNNPEPNIRGQPCLGPRTSSGRCNMNKCDDVTEVTLELVKRKIRTQHTSLIVKEGDRVKLLADPDIVSALRNETPKSDINWSRNGIFLEEEEDRIKLEDTAVSISYTVVNDSGVYTQTLHRVDDTRLIFKIITLAVIPVTNELVTRETLSFPMTCHCVVLGYVYSDLKISWKLNGQVFKDYGISTPVAVNADRVRKVNKSHRGEWRCEVEQKDLNFKWTTNAIKVRVLGPPNWRTHLMDDKLTRPIFGWMPNESFVAFSAFLLTFLIIAAIIASTITYLRFRESLKYKAPPTEKLIDSEESFNDSGSENLIDDKKR</sequence>
<feature type="compositionally biased region" description="Polar residues" evidence="4">
    <location>
        <begin position="896"/>
        <end position="910"/>
    </location>
</feature>
<dbReference type="CDD" id="cd00108">
    <property type="entry name" value="KR"/>
    <property type="match status" value="2"/>
</dbReference>
<dbReference type="InterPro" id="IPR022041">
    <property type="entry name" value="Methyltransf_FA"/>
</dbReference>
<dbReference type="GeneID" id="124293465"/>
<dbReference type="SMART" id="SM00130">
    <property type="entry name" value="KR"/>
    <property type="match status" value="4"/>
</dbReference>
<feature type="domain" description="Kringle" evidence="7">
    <location>
        <begin position="44"/>
        <end position="124"/>
    </location>
</feature>
<keyword evidence="9" id="KW-1185">Reference proteome</keyword>
<dbReference type="SUPFAM" id="SSF82895">
    <property type="entry name" value="TSP-1 type 1 repeat"/>
    <property type="match status" value="1"/>
</dbReference>
<dbReference type="RefSeq" id="XP_046590297.1">
    <property type="nucleotide sequence ID" value="XM_046734341.1"/>
</dbReference>
<evidence type="ECO:0000313" key="10">
    <source>
        <dbReference type="RefSeq" id="XP_046590297.1"/>
    </source>
</evidence>
<keyword evidence="6" id="KW-0732">Signal</keyword>
<reference evidence="10" key="1">
    <citation type="submission" date="2025-08" db="UniProtKB">
        <authorList>
            <consortium name="RefSeq"/>
        </authorList>
    </citation>
    <scope>IDENTIFICATION</scope>
    <source>
        <tissue evidence="10">Thorax and Abdomen</tissue>
    </source>
</reference>
<feature type="region of interest" description="Disordered" evidence="4">
    <location>
        <begin position="833"/>
        <end position="864"/>
    </location>
</feature>
<dbReference type="Proteomes" id="UP000829291">
    <property type="component" value="Chromosome 3"/>
</dbReference>
<dbReference type="SUPFAM" id="SSF48726">
    <property type="entry name" value="Immunoglobulin"/>
    <property type="match status" value="1"/>
</dbReference>
<evidence type="ECO:0000313" key="9">
    <source>
        <dbReference type="Proteomes" id="UP000829291"/>
    </source>
</evidence>
<evidence type="ECO:0000256" key="6">
    <source>
        <dbReference type="SAM" id="SignalP"/>
    </source>
</evidence>
<dbReference type="InterPro" id="IPR000884">
    <property type="entry name" value="TSP1_rpt"/>
</dbReference>
<dbReference type="InterPro" id="IPR013783">
    <property type="entry name" value="Ig-like_fold"/>
</dbReference>
<dbReference type="InterPro" id="IPR036383">
    <property type="entry name" value="TSP1_rpt_sf"/>
</dbReference>
<feature type="domain" description="Kringle" evidence="7">
    <location>
        <begin position="131"/>
        <end position="217"/>
    </location>
</feature>
<organism evidence="9 10">
    <name type="scientific">Neodiprion lecontei</name>
    <name type="common">Redheaded pine sawfly</name>
    <dbReference type="NCBI Taxonomy" id="441921"/>
    <lineage>
        <taxon>Eukaryota</taxon>
        <taxon>Metazoa</taxon>
        <taxon>Ecdysozoa</taxon>
        <taxon>Arthropoda</taxon>
        <taxon>Hexapoda</taxon>
        <taxon>Insecta</taxon>
        <taxon>Pterygota</taxon>
        <taxon>Neoptera</taxon>
        <taxon>Endopterygota</taxon>
        <taxon>Hymenoptera</taxon>
        <taxon>Tenthredinoidea</taxon>
        <taxon>Diprionidae</taxon>
        <taxon>Diprioninae</taxon>
        <taxon>Neodiprion</taxon>
    </lineage>
</organism>
<feature type="transmembrane region" description="Helical" evidence="5">
    <location>
        <begin position="1556"/>
        <end position="1580"/>
    </location>
</feature>
<dbReference type="Gene3D" id="2.60.40.10">
    <property type="entry name" value="Immunoglobulins"/>
    <property type="match status" value="1"/>
</dbReference>
<proteinExistence type="predicted"/>
<dbReference type="Gene3D" id="2.40.20.10">
    <property type="entry name" value="Plasminogen Kringle 4"/>
    <property type="match status" value="5"/>
</dbReference>
<dbReference type="InterPro" id="IPR038178">
    <property type="entry name" value="Kringle_sf"/>
</dbReference>
<keyword evidence="5" id="KW-0472">Membrane</keyword>
<feature type="chain" id="PRO_5046215099" evidence="6">
    <location>
        <begin position="20"/>
        <end position="1617"/>
    </location>
</feature>
<keyword evidence="5" id="KW-1133">Transmembrane helix</keyword>
<name>A0ABM3FQK3_NEOLC</name>
<keyword evidence="1 3" id="KW-0420">Kringle</keyword>
<dbReference type="InterPro" id="IPR050759">
    <property type="entry name" value="Serine_protease_kringle"/>
</dbReference>
<evidence type="ECO:0000256" key="4">
    <source>
        <dbReference type="SAM" id="MobiDB-lite"/>
    </source>
</evidence>
<dbReference type="SUPFAM" id="SSF57440">
    <property type="entry name" value="Kringle-like"/>
    <property type="match status" value="4"/>
</dbReference>
<dbReference type="PANTHER" id="PTHR24261">
    <property type="entry name" value="PLASMINOGEN-RELATED"/>
    <property type="match status" value="1"/>
</dbReference>
<evidence type="ECO:0000256" key="1">
    <source>
        <dbReference type="ARBA" id="ARBA00022572"/>
    </source>
</evidence>
<dbReference type="PROSITE" id="PS00021">
    <property type="entry name" value="KRINGLE_1"/>
    <property type="match status" value="3"/>
</dbReference>
<evidence type="ECO:0000256" key="2">
    <source>
        <dbReference type="ARBA" id="ARBA00023157"/>
    </source>
</evidence>
<dbReference type="InterPro" id="IPR007110">
    <property type="entry name" value="Ig-like_dom"/>
</dbReference>
<keyword evidence="2" id="KW-1015">Disulfide bond</keyword>
<feature type="domain" description="Kringle" evidence="7">
    <location>
        <begin position="553"/>
        <end position="629"/>
    </location>
</feature>
<dbReference type="Gene3D" id="2.20.100.10">
    <property type="entry name" value="Thrombospondin type-1 (TSP1) repeat"/>
    <property type="match status" value="1"/>
</dbReference>
<protein>
    <submittedName>
        <fullName evidence="10">Uncharacterized protein LOC124293465</fullName>
    </submittedName>
</protein>
<feature type="compositionally biased region" description="Polar residues" evidence="4">
    <location>
        <begin position="836"/>
        <end position="860"/>
    </location>
</feature>
<dbReference type="SMART" id="SM00209">
    <property type="entry name" value="TSP1"/>
    <property type="match status" value="1"/>
</dbReference>
<dbReference type="PROSITE" id="PS50092">
    <property type="entry name" value="TSP1"/>
    <property type="match status" value="1"/>
</dbReference>
<feature type="domain" description="Kringle" evidence="7">
    <location>
        <begin position="915"/>
        <end position="976"/>
    </location>
</feature>
<evidence type="ECO:0000256" key="3">
    <source>
        <dbReference type="PROSITE-ProRule" id="PRU00121"/>
    </source>
</evidence>
<dbReference type="InterPro" id="IPR013806">
    <property type="entry name" value="Kringle-like"/>
</dbReference>
<dbReference type="InterPro" id="IPR018056">
    <property type="entry name" value="Kringle_CS"/>
</dbReference>
<dbReference type="Pfam" id="PF00090">
    <property type="entry name" value="TSP_1"/>
    <property type="match status" value="1"/>
</dbReference>
<dbReference type="PANTHER" id="PTHR24261:SF7">
    <property type="entry name" value="KRINGLE DOMAIN-CONTAINING PROTEIN"/>
    <property type="match status" value="1"/>
</dbReference>
<comment type="caution">
    <text evidence="3">Lacks conserved residue(s) required for the propagation of feature annotation.</text>
</comment>
<evidence type="ECO:0000259" key="7">
    <source>
        <dbReference type="PROSITE" id="PS50070"/>
    </source>
</evidence>
<dbReference type="PROSITE" id="PS50835">
    <property type="entry name" value="IG_LIKE"/>
    <property type="match status" value="1"/>
</dbReference>
<evidence type="ECO:0000259" key="8">
    <source>
        <dbReference type="PROSITE" id="PS50835"/>
    </source>
</evidence>
<keyword evidence="5" id="KW-0812">Transmembrane</keyword>
<dbReference type="Pfam" id="PF12248">
    <property type="entry name" value="Methyltransf_FA"/>
    <property type="match status" value="1"/>
</dbReference>
<feature type="region of interest" description="Disordered" evidence="4">
    <location>
        <begin position="882"/>
        <end position="924"/>
    </location>
</feature>
<dbReference type="PRINTS" id="PR00018">
    <property type="entry name" value="KRINGLE"/>
</dbReference>
<dbReference type="InterPro" id="IPR000001">
    <property type="entry name" value="Kringle"/>
</dbReference>
<dbReference type="InterPro" id="IPR036179">
    <property type="entry name" value="Ig-like_dom_sf"/>
</dbReference>
<feature type="signal peptide" evidence="6">
    <location>
        <begin position="1"/>
        <end position="19"/>
    </location>
</feature>
<evidence type="ECO:0000256" key="5">
    <source>
        <dbReference type="SAM" id="Phobius"/>
    </source>
</evidence>
<accession>A0ABM3FQK3</accession>
<dbReference type="Pfam" id="PF00051">
    <property type="entry name" value="Kringle"/>
    <property type="match status" value="4"/>
</dbReference>